<dbReference type="Proteomes" id="UP000823823">
    <property type="component" value="Unassembled WGS sequence"/>
</dbReference>
<organism evidence="1 2">
    <name type="scientific">Candidatus Brachybacterium merdavium</name>
    <dbReference type="NCBI Taxonomy" id="2838513"/>
    <lineage>
        <taxon>Bacteria</taxon>
        <taxon>Bacillati</taxon>
        <taxon>Actinomycetota</taxon>
        <taxon>Actinomycetes</taxon>
        <taxon>Micrococcales</taxon>
        <taxon>Dermabacteraceae</taxon>
        <taxon>Brachybacterium</taxon>
    </lineage>
</organism>
<comment type="caution">
    <text evidence="1">The sequence shown here is derived from an EMBL/GenBank/DDBJ whole genome shotgun (WGS) entry which is preliminary data.</text>
</comment>
<gene>
    <name evidence="1" type="ORF">H9786_02965</name>
</gene>
<sequence>MSGEDEFSSALRSAIDRRGLSLGQISHQLRSRGRPVSISSISHWQSGRSRPVGPQSLGALAAMEEILGADPGTLMNRVGPPRQRGRAAQHSEISDFVPASDEVRDALAALGFIAPEDYPHERFVHQLSVIDGSNSVQTTTSRIMVRAFWEGKGRLPAVQVLDEDEPNVPPSVIALEGCSIGRTLTWPERRTYGSEILIDGHLEVGQQAVLAYRMEMSAKERNVRGMFYTVPRRAHDIMIEIEFRGPSTPVDCERYRRNSDGESVMPVRLDANDRIQVAESSFGPGLLGLRWGWDGEGG</sequence>
<reference evidence="1" key="2">
    <citation type="submission" date="2021-04" db="EMBL/GenBank/DDBJ databases">
        <authorList>
            <person name="Gilroy R."/>
        </authorList>
    </citation>
    <scope>NUCLEOTIDE SEQUENCE</scope>
    <source>
        <strain evidence="1">ChiHjej13B12-24818</strain>
    </source>
</reference>
<dbReference type="InterPro" id="IPR001387">
    <property type="entry name" value="Cro/C1-type_HTH"/>
</dbReference>
<evidence type="ECO:0000313" key="1">
    <source>
        <dbReference type="EMBL" id="HJB09485.1"/>
    </source>
</evidence>
<reference evidence="1" key="1">
    <citation type="journal article" date="2021" name="PeerJ">
        <title>Extensive microbial diversity within the chicken gut microbiome revealed by metagenomics and culture.</title>
        <authorList>
            <person name="Gilroy R."/>
            <person name="Ravi A."/>
            <person name="Getino M."/>
            <person name="Pursley I."/>
            <person name="Horton D.L."/>
            <person name="Alikhan N.F."/>
            <person name="Baker D."/>
            <person name="Gharbi K."/>
            <person name="Hall N."/>
            <person name="Watson M."/>
            <person name="Adriaenssens E.M."/>
            <person name="Foster-Nyarko E."/>
            <person name="Jarju S."/>
            <person name="Secka A."/>
            <person name="Antonio M."/>
            <person name="Oren A."/>
            <person name="Chaudhuri R.R."/>
            <person name="La Ragione R."/>
            <person name="Hildebrand F."/>
            <person name="Pallen M.J."/>
        </authorList>
    </citation>
    <scope>NUCLEOTIDE SEQUENCE</scope>
    <source>
        <strain evidence="1">ChiHjej13B12-24818</strain>
    </source>
</reference>
<dbReference type="EMBL" id="DWZH01000022">
    <property type="protein sequence ID" value="HJB09485.1"/>
    <property type="molecule type" value="Genomic_DNA"/>
</dbReference>
<evidence type="ECO:0000313" key="2">
    <source>
        <dbReference type="Proteomes" id="UP000823823"/>
    </source>
</evidence>
<protein>
    <submittedName>
        <fullName evidence="1">XRE family transcriptional regulator</fullName>
    </submittedName>
</protein>
<proteinExistence type="predicted"/>
<dbReference type="AlphaFoldDB" id="A0A9D2RMV6"/>
<name>A0A9D2RMV6_9MICO</name>
<dbReference type="CDD" id="cd00093">
    <property type="entry name" value="HTH_XRE"/>
    <property type="match status" value="1"/>
</dbReference>
<accession>A0A9D2RMV6</accession>